<sequence length="458" mass="49813">MTGRILIVDGLPTNRIILRVKLASAYYEVALAESGSSAIGMIAVRQPDAVIVSMDLPDMSGPELCARIKANPLWSEVPVIMVHGADETETRIAALSAGADDLLTRPIDELVLLARLRSLLRARDAQAELRLRDDTQRALGLAEEGAGFVVPARVAVVPTGPHRILQPLLRDLRRALPDHINLVPLDSVLRDLDQPPEVVVILEHPSSEGEGLSLLANLRASTETRHAAILYVTYPHQRHSAASALDLGANDLMCSGPEPREMVLRLQEQIRRKRHVDRLRDNVRDGLRAALTDPLTGLFNRRYALPHLARMAERAAQQRRPLAVMVADLDHFKRVNDCHGHAAGDAVLTGVARELANNLRAADLLARLGGEEFLIAMPDTDCDKALQLASRLCKLVASHPIQINPNGFHLSQTLSIGIAIAPPTRIIAISELIAMADRALYSAKADGRNQALLGTEAA</sequence>
<dbReference type="InterPro" id="IPR050469">
    <property type="entry name" value="Diguanylate_Cyclase"/>
</dbReference>
<organism evidence="6 7">
    <name type="scientific">Puniceibacterium antarcticum</name>
    <dbReference type="NCBI Taxonomy" id="1206336"/>
    <lineage>
        <taxon>Bacteria</taxon>
        <taxon>Pseudomonadati</taxon>
        <taxon>Pseudomonadota</taxon>
        <taxon>Alphaproteobacteria</taxon>
        <taxon>Rhodobacterales</taxon>
        <taxon>Paracoccaceae</taxon>
        <taxon>Puniceibacterium</taxon>
    </lineage>
</organism>
<dbReference type="EMBL" id="AWWI01000064">
    <property type="protein sequence ID" value="PIL20278.1"/>
    <property type="molecule type" value="Genomic_DNA"/>
</dbReference>
<dbReference type="Gene3D" id="3.40.50.2300">
    <property type="match status" value="1"/>
</dbReference>
<dbReference type="SMART" id="SM00267">
    <property type="entry name" value="GGDEF"/>
    <property type="match status" value="1"/>
</dbReference>
<dbReference type="Pfam" id="PF00072">
    <property type="entry name" value="Response_reg"/>
    <property type="match status" value="1"/>
</dbReference>
<gene>
    <name evidence="6" type="ORF">P775_10025</name>
</gene>
<dbReference type="SUPFAM" id="SSF52172">
    <property type="entry name" value="CheY-like"/>
    <property type="match status" value="2"/>
</dbReference>
<dbReference type="GO" id="GO:0005886">
    <property type="term" value="C:plasma membrane"/>
    <property type="evidence" value="ECO:0007669"/>
    <property type="project" value="TreeGrafter"/>
</dbReference>
<comment type="caution">
    <text evidence="3">Lacks conserved residue(s) required for the propagation of feature annotation.</text>
</comment>
<proteinExistence type="predicted"/>
<dbReference type="InterPro" id="IPR000160">
    <property type="entry name" value="GGDEF_dom"/>
</dbReference>
<evidence type="ECO:0000313" key="7">
    <source>
        <dbReference type="Proteomes" id="UP000231259"/>
    </source>
</evidence>
<dbReference type="PANTHER" id="PTHR45138:SF9">
    <property type="entry name" value="DIGUANYLATE CYCLASE DGCM-RELATED"/>
    <property type="match status" value="1"/>
</dbReference>
<dbReference type="PROSITE" id="PS50887">
    <property type="entry name" value="GGDEF"/>
    <property type="match status" value="1"/>
</dbReference>
<dbReference type="PANTHER" id="PTHR45138">
    <property type="entry name" value="REGULATORY COMPONENTS OF SENSORY TRANSDUCTION SYSTEM"/>
    <property type="match status" value="1"/>
</dbReference>
<dbReference type="AlphaFoldDB" id="A0A2G8RGR1"/>
<comment type="caution">
    <text evidence="6">The sequence shown here is derived from an EMBL/GenBank/DDBJ whole genome shotgun (WGS) entry which is preliminary data.</text>
</comment>
<evidence type="ECO:0000256" key="2">
    <source>
        <dbReference type="ARBA" id="ARBA00034247"/>
    </source>
</evidence>
<evidence type="ECO:0000256" key="3">
    <source>
        <dbReference type="PROSITE-ProRule" id="PRU00169"/>
    </source>
</evidence>
<dbReference type="GO" id="GO:1902201">
    <property type="term" value="P:negative regulation of bacterial-type flagellum-dependent cell motility"/>
    <property type="evidence" value="ECO:0007669"/>
    <property type="project" value="TreeGrafter"/>
</dbReference>
<evidence type="ECO:0000256" key="1">
    <source>
        <dbReference type="ARBA" id="ARBA00012528"/>
    </source>
</evidence>
<name>A0A2G8RGR1_9RHOB</name>
<dbReference type="EC" id="2.7.7.65" evidence="1"/>
<dbReference type="Pfam" id="PF00990">
    <property type="entry name" value="GGDEF"/>
    <property type="match status" value="1"/>
</dbReference>
<dbReference type="GO" id="GO:0052621">
    <property type="term" value="F:diguanylate cyclase activity"/>
    <property type="evidence" value="ECO:0007669"/>
    <property type="project" value="UniProtKB-EC"/>
</dbReference>
<dbReference type="SMART" id="SM00448">
    <property type="entry name" value="REC"/>
    <property type="match status" value="1"/>
</dbReference>
<protein>
    <recommendedName>
        <fullName evidence="1">diguanylate cyclase</fullName>
        <ecNumber evidence="1">2.7.7.65</ecNumber>
    </recommendedName>
</protein>
<dbReference type="NCBIfam" id="TIGR00254">
    <property type="entry name" value="GGDEF"/>
    <property type="match status" value="1"/>
</dbReference>
<dbReference type="SUPFAM" id="SSF55073">
    <property type="entry name" value="Nucleotide cyclase"/>
    <property type="match status" value="1"/>
</dbReference>
<comment type="catalytic activity">
    <reaction evidence="2">
        <text>2 GTP = 3',3'-c-di-GMP + 2 diphosphate</text>
        <dbReference type="Rhea" id="RHEA:24898"/>
        <dbReference type="ChEBI" id="CHEBI:33019"/>
        <dbReference type="ChEBI" id="CHEBI:37565"/>
        <dbReference type="ChEBI" id="CHEBI:58805"/>
        <dbReference type="EC" id="2.7.7.65"/>
    </reaction>
</comment>
<evidence type="ECO:0000259" key="4">
    <source>
        <dbReference type="PROSITE" id="PS50110"/>
    </source>
</evidence>
<feature type="domain" description="GGDEF" evidence="5">
    <location>
        <begin position="320"/>
        <end position="456"/>
    </location>
</feature>
<dbReference type="CDD" id="cd01949">
    <property type="entry name" value="GGDEF"/>
    <property type="match status" value="1"/>
</dbReference>
<dbReference type="InterPro" id="IPR043128">
    <property type="entry name" value="Rev_trsase/Diguanyl_cyclase"/>
</dbReference>
<feature type="domain" description="Response regulatory" evidence="4">
    <location>
        <begin position="4"/>
        <end position="120"/>
    </location>
</feature>
<dbReference type="GO" id="GO:0043709">
    <property type="term" value="P:cell adhesion involved in single-species biofilm formation"/>
    <property type="evidence" value="ECO:0007669"/>
    <property type="project" value="TreeGrafter"/>
</dbReference>
<dbReference type="InterPro" id="IPR011006">
    <property type="entry name" value="CheY-like_superfamily"/>
</dbReference>
<dbReference type="InterPro" id="IPR001789">
    <property type="entry name" value="Sig_transdc_resp-reg_receiver"/>
</dbReference>
<dbReference type="RefSeq" id="WP_180287391.1">
    <property type="nucleotide sequence ID" value="NZ_AWWI01000064.1"/>
</dbReference>
<dbReference type="PROSITE" id="PS50110">
    <property type="entry name" value="RESPONSE_REGULATORY"/>
    <property type="match status" value="1"/>
</dbReference>
<dbReference type="GO" id="GO:0000160">
    <property type="term" value="P:phosphorelay signal transduction system"/>
    <property type="evidence" value="ECO:0007669"/>
    <property type="project" value="InterPro"/>
</dbReference>
<dbReference type="Gene3D" id="3.30.70.270">
    <property type="match status" value="1"/>
</dbReference>
<reference evidence="6 7" key="1">
    <citation type="submission" date="2013-09" db="EMBL/GenBank/DDBJ databases">
        <title>Genome sequencing of Phaeobacter antarcticus sp. nov. SM1211.</title>
        <authorList>
            <person name="Zhang X.-Y."/>
            <person name="Liu C."/>
            <person name="Chen X.-L."/>
            <person name="Xie B.-B."/>
            <person name="Qin Q.-L."/>
            <person name="Rong J.-C."/>
            <person name="Zhang Y.-Z."/>
        </authorList>
    </citation>
    <scope>NUCLEOTIDE SEQUENCE [LARGE SCALE GENOMIC DNA]</scope>
    <source>
        <strain evidence="6 7">SM1211</strain>
    </source>
</reference>
<accession>A0A2G8RGR1</accession>
<dbReference type="FunFam" id="3.30.70.270:FF:000001">
    <property type="entry name" value="Diguanylate cyclase domain protein"/>
    <property type="match status" value="1"/>
</dbReference>
<dbReference type="Proteomes" id="UP000231259">
    <property type="component" value="Unassembled WGS sequence"/>
</dbReference>
<evidence type="ECO:0000313" key="6">
    <source>
        <dbReference type="EMBL" id="PIL20278.1"/>
    </source>
</evidence>
<dbReference type="InterPro" id="IPR029787">
    <property type="entry name" value="Nucleotide_cyclase"/>
</dbReference>
<evidence type="ECO:0000259" key="5">
    <source>
        <dbReference type="PROSITE" id="PS50887"/>
    </source>
</evidence>
<keyword evidence="7" id="KW-1185">Reference proteome</keyword>